<keyword evidence="4" id="KW-1185">Reference proteome</keyword>
<evidence type="ECO:0000313" key="4">
    <source>
        <dbReference type="Proteomes" id="UP000244855"/>
    </source>
</evidence>
<accession>A0A2V1E2U7</accession>
<proteinExistence type="predicted"/>
<name>A0A2V1E2U7_9PLEO</name>
<dbReference type="AlphaFoldDB" id="A0A2V1E2U7"/>
<feature type="compositionally biased region" description="Basic and acidic residues" evidence="1">
    <location>
        <begin position="71"/>
        <end position="92"/>
    </location>
</feature>
<keyword evidence="2" id="KW-0812">Transmembrane</keyword>
<keyword evidence="2" id="KW-0472">Membrane</keyword>
<dbReference type="EMBL" id="KZ805325">
    <property type="protein sequence ID" value="PVI03984.1"/>
    <property type="molecule type" value="Genomic_DNA"/>
</dbReference>
<dbReference type="Proteomes" id="UP000244855">
    <property type="component" value="Unassembled WGS sequence"/>
</dbReference>
<keyword evidence="2" id="KW-1133">Transmembrane helix</keyword>
<evidence type="ECO:0000256" key="2">
    <source>
        <dbReference type="SAM" id="Phobius"/>
    </source>
</evidence>
<gene>
    <name evidence="3" type="ORF">DM02DRAFT_611797</name>
</gene>
<organism evidence="3 4">
    <name type="scientific">Periconia macrospinosa</name>
    <dbReference type="NCBI Taxonomy" id="97972"/>
    <lineage>
        <taxon>Eukaryota</taxon>
        <taxon>Fungi</taxon>
        <taxon>Dikarya</taxon>
        <taxon>Ascomycota</taxon>
        <taxon>Pezizomycotina</taxon>
        <taxon>Dothideomycetes</taxon>
        <taxon>Pleosporomycetidae</taxon>
        <taxon>Pleosporales</taxon>
        <taxon>Massarineae</taxon>
        <taxon>Periconiaceae</taxon>
        <taxon>Periconia</taxon>
    </lineage>
</organism>
<reference evidence="3 4" key="1">
    <citation type="journal article" date="2018" name="Sci. Rep.">
        <title>Comparative genomics provides insights into the lifestyle and reveals functional heterogeneity of dark septate endophytic fungi.</title>
        <authorList>
            <person name="Knapp D.G."/>
            <person name="Nemeth J.B."/>
            <person name="Barry K."/>
            <person name="Hainaut M."/>
            <person name="Henrissat B."/>
            <person name="Johnson J."/>
            <person name="Kuo A."/>
            <person name="Lim J.H.P."/>
            <person name="Lipzen A."/>
            <person name="Nolan M."/>
            <person name="Ohm R.A."/>
            <person name="Tamas L."/>
            <person name="Grigoriev I.V."/>
            <person name="Spatafora J.W."/>
            <person name="Nagy L.G."/>
            <person name="Kovacs G.M."/>
        </authorList>
    </citation>
    <scope>NUCLEOTIDE SEQUENCE [LARGE SCALE GENOMIC DNA]</scope>
    <source>
        <strain evidence="3 4">DSE2036</strain>
    </source>
</reference>
<evidence type="ECO:0000256" key="1">
    <source>
        <dbReference type="SAM" id="MobiDB-lite"/>
    </source>
</evidence>
<sequence length="92" mass="9910">MVSFEQHIILSPTTKLYIGTLILCLVLLAGSIVFLGLTYRSINNKENSNNSNTTLGDAGAGGNVVVDDDGSEKKKEGEDDNKYGRSNGEEKM</sequence>
<protein>
    <submittedName>
        <fullName evidence="3">Uncharacterized protein</fullName>
    </submittedName>
</protein>
<evidence type="ECO:0000313" key="3">
    <source>
        <dbReference type="EMBL" id="PVI03984.1"/>
    </source>
</evidence>
<feature type="region of interest" description="Disordered" evidence="1">
    <location>
        <begin position="45"/>
        <end position="92"/>
    </location>
</feature>
<feature type="transmembrane region" description="Helical" evidence="2">
    <location>
        <begin position="16"/>
        <end position="39"/>
    </location>
</feature>